<keyword evidence="3 7" id="KW-0812">Transmembrane</keyword>
<dbReference type="InterPro" id="IPR036927">
    <property type="entry name" value="Cyt_c_oxase-like_su1_sf"/>
</dbReference>
<dbReference type="RefSeq" id="WP_109686924.1">
    <property type="nucleotide sequence ID" value="NZ_QGGL01000003.1"/>
</dbReference>
<keyword evidence="4 7" id="KW-0249">Electron transport</keyword>
<keyword evidence="7" id="KW-0479">Metal-binding</keyword>
<evidence type="ECO:0000256" key="6">
    <source>
        <dbReference type="ARBA" id="ARBA00023136"/>
    </source>
</evidence>
<dbReference type="GO" id="GO:0016020">
    <property type="term" value="C:membrane"/>
    <property type="evidence" value="ECO:0007669"/>
    <property type="project" value="UniProtKB-SubCell"/>
</dbReference>
<dbReference type="GO" id="GO:0009060">
    <property type="term" value="P:aerobic respiration"/>
    <property type="evidence" value="ECO:0007669"/>
    <property type="project" value="InterPro"/>
</dbReference>
<keyword evidence="7" id="KW-0349">Heme</keyword>
<dbReference type="EMBL" id="QGGL01000003">
    <property type="protein sequence ID" value="PWK15667.1"/>
    <property type="molecule type" value="Genomic_DNA"/>
</dbReference>
<evidence type="ECO:0000256" key="1">
    <source>
        <dbReference type="ARBA" id="ARBA00004141"/>
    </source>
</evidence>
<dbReference type="CDD" id="cd01660">
    <property type="entry name" value="ba3-like_Oxidase_I"/>
    <property type="match status" value="1"/>
</dbReference>
<feature type="transmembrane region" description="Helical" evidence="8">
    <location>
        <begin position="167"/>
        <end position="193"/>
    </location>
</feature>
<keyword evidence="7" id="KW-0408">Iron</keyword>
<dbReference type="PRINTS" id="PR01165">
    <property type="entry name" value="CYCOXIDASEI"/>
</dbReference>
<feature type="transmembrane region" description="Helical" evidence="8">
    <location>
        <begin position="458"/>
        <end position="481"/>
    </location>
</feature>
<evidence type="ECO:0000256" key="7">
    <source>
        <dbReference type="RuleBase" id="RU000370"/>
    </source>
</evidence>
<dbReference type="AlphaFoldDB" id="A0A316DC03"/>
<comment type="similarity">
    <text evidence="7">Belongs to the heme-copper respiratory oxidase family.</text>
</comment>
<feature type="transmembrane region" description="Helical" evidence="8">
    <location>
        <begin position="250"/>
        <end position="268"/>
    </location>
</feature>
<evidence type="ECO:0000256" key="2">
    <source>
        <dbReference type="ARBA" id="ARBA00022660"/>
    </source>
</evidence>
<proteinExistence type="inferred from homology"/>
<evidence type="ECO:0000256" key="4">
    <source>
        <dbReference type="ARBA" id="ARBA00022982"/>
    </source>
</evidence>
<dbReference type="GO" id="GO:0004129">
    <property type="term" value="F:cytochrome-c oxidase activity"/>
    <property type="evidence" value="ECO:0007669"/>
    <property type="project" value="InterPro"/>
</dbReference>
<evidence type="ECO:0000256" key="5">
    <source>
        <dbReference type="ARBA" id="ARBA00022989"/>
    </source>
</evidence>
<feature type="transmembrane region" description="Helical" evidence="8">
    <location>
        <begin position="213"/>
        <end position="238"/>
    </location>
</feature>
<comment type="caution">
    <text evidence="10">The sequence shown here is derived from an EMBL/GenBank/DDBJ whole genome shotgun (WGS) entry which is preliminary data.</text>
</comment>
<reference evidence="10 11" key="1">
    <citation type="submission" date="2018-05" db="EMBL/GenBank/DDBJ databases">
        <title>Genomic Encyclopedia of Type Strains, Phase IV (KMG-IV): sequencing the most valuable type-strain genomes for metagenomic binning, comparative biology and taxonomic classification.</title>
        <authorList>
            <person name="Goeker M."/>
        </authorList>
    </citation>
    <scope>NUCLEOTIDE SEQUENCE [LARGE SCALE GENOMIC DNA]</scope>
    <source>
        <strain evidence="10 11">DSM 18773</strain>
    </source>
</reference>
<feature type="transmembrane region" description="Helical" evidence="8">
    <location>
        <begin position="14"/>
        <end position="34"/>
    </location>
</feature>
<dbReference type="PROSITE" id="PS00077">
    <property type="entry name" value="COX1_CUB"/>
    <property type="match status" value="1"/>
</dbReference>
<feature type="domain" description="Cytochrome oxidase subunit I profile" evidence="9">
    <location>
        <begin position="12"/>
        <end position="479"/>
    </location>
</feature>
<organism evidence="10 11">
    <name type="scientific">Tumebacillus permanentifrigoris</name>
    <dbReference type="NCBI Taxonomy" id="378543"/>
    <lineage>
        <taxon>Bacteria</taxon>
        <taxon>Bacillati</taxon>
        <taxon>Bacillota</taxon>
        <taxon>Bacilli</taxon>
        <taxon>Bacillales</taxon>
        <taxon>Alicyclobacillaceae</taxon>
        <taxon>Tumebacillus</taxon>
    </lineage>
</organism>
<keyword evidence="11" id="KW-1185">Reference proteome</keyword>
<dbReference type="GO" id="GO:0020037">
    <property type="term" value="F:heme binding"/>
    <property type="evidence" value="ECO:0007669"/>
    <property type="project" value="InterPro"/>
</dbReference>
<sequence length="547" mass="60997">MSTRSIDRRSAEMSLAYVLTAFFFFGIGALAGLLQGLVRGGVITLPEWINYYQILTAHGVLMGLVFTTFFIVGFFYAGMAKTITLPKLSVKLGWLGWVVMFFGTVMAVATISTGEASVMYTFYAPLKASPWFYIGSTLLVIGSWIAGAGMTYAYTQWRKQNTNQRSPLFTFMVMATLVLWYVATLGVAAEMLFQLIPWSFGWTDTVNVVLSRMLFWFFGHPLVYFWLMPAYAAWYNCVPKIIGGKIFSDSLARVVFILFILLSIPVGFHHQLTEAGISEKWKIVHVALTLGVVLPSMMTAFSSFATFEAVGRAKGARGVFGFFKKLPYGDVRFFAPFMGMLFFIPAGIGGIINTSNQMNVVVHNTIWVTGHFHITVGAAVALTFFGIAYWLIPSLMGRQLTKGAHRAGIIQTLFWTVGMLIMSGAMHFMGLLGVPRRTDYTTYMDDPLGLSWMKYETLMAIGGVLLFISAVLMICNAIYLWKFAPVGETEFPMAENSLEVRQQTPRILENWKVWIAILAFLILVSYGYPIYDAIVHAPPGAPGMKTW</sequence>
<evidence type="ECO:0000256" key="8">
    <source>
        <dbReference type="SAM" id="Phobius"/>
    </source>
</evidence>
<feature type="transmembrane region" description="Helical" evidence="8">
    <location>
        <begin position="131"/>
        <end position="155"/>
    </location>
</feature>
<keyword evidence="7" id="KW-0813">Transport</keyword>
<feature type="transmembrane region" description="Helical" evidence="8">
    <location>
        <begin position="511"/>
        <end position="531"/>
    </location>
</feature>
<accession>A0A316DC03</accession>
<evidence type="ECO:0000256" key="3">
    <source>
        <dbReference type="ARBA" id="ARBA00022692"/>
    </source>
</evidence>
<feature type="transmembrane region" description="Helical" evidence="8">
    <location>
        <begin position="54"/>
        <end position="80"/>
    </location>
</feature>
<feature type="transmembrane region" description="Helical" evidence="8">
    <location>
        <begin position="288"/>
        <end position="310"/>
    </location>
</feature>
<keyword evidence="5 8" id="KW-1133">Transmembrane helix</keyword>
<dbReference type="Pfam" id="PF00115">
    <property type="entry name" value="COX1"/>
    <property type="match status" value="1"/>
</dbReference>
<keyword evidence="6 8" id="KW-0472">Membrane</keyword>
<dbReference type="SUPFAM" id="SSF81442">
    <property type="entry name" value="Cytochrome c oxidase subunit I-like"/>
    <property type="match status" value="1"/>
</dbReference>
<dbReference type="InterPro" id="IPR000883">
    <property type="entry name" value="Cyt_C_Oxase_1"/>
</dbReference>
<dbReference type="Proteomes" id="UP000245634">
    <property type="component" value="Unassembled WGS sequence"/>
</dbReference>
<evidence type="ECO:0000259" key="9">
    <source>
        <dbReference type="PROSITE" id="PS50855"/>
    </source>
</evidence>
<dbReference type="InterPro" id="IPR033943">
    <property type="entry name" value="Ba3-like_Oxidase_I"/>
</dbReference>
<dbReference type="InterPro" id="IPR023616">
    <property type="entry name" value="Cyt_c_oxase-like_su1_dom"/>
</dbReference>
<feature type="transmembrane region" description="Helical" evidence="8">
    <location>
        <begin position="331"/>
        <end position="352"/>
    </location>
</feature>
<name>A0A316DC03_9BACL</name>
<feature type="transmembrane region" description="Helical" evidence="8">
    <location>
        <begin position="413"/>
        <end position="434"/>
    </location>
</feature>
<dbReference type="PROSITE" id="PS50855">
    <property type="entry name" value="COX1"/>
    <property type="match status" value="1"/>
</dbReference>
<dbReference type="Gene3D" id="1.20.210.10">
    <property type="entry name" value="Cytochrome c oxidase-like, subunit I domain"/>
    <property type="match status" value="1"/>
</dbReference>
<feature type="transmembrane region" description="Helical" evidence="8">
    <location>
        <begin position="92"/>
        <end position="111"/>
    </location>
</feature>
<evidence type="ECO:0000313" key="10">
    <source>
        <dbReference type="EMBL" id="PWK15667.1"/>
    </source>
</evidence>
<dbReference type="OrthoDB" id="9764568at2"/>
<evidence type="ECO:0000313" key="11">
    <source>
        <dbReference type="Proteomes" id="UP000245634"/>
    </source>
</evidence>
<gene>
    <name evidence="10" type="ORF">C7459_103207</name>
</gene>
<comment type="subcellular location">
    <subcellularLocation>
        <location evidence="1">Membrane</location>
        <topology evidence="1">Multi-pass membrane protein</topology>
    </subcellularLocation>
</comment>
<dbReference type="InterPro" id="IPR023615">
    <property type="entry name" value="Cyt_c_Oxase_su1_BS"/>
</dbReference>
<protein>
    <submittedName>
        <fullName evidence="10">Cytochrome c oxidase subunit 1</fullName>
    </submittedName>
</protein>
<keyword evidence="2 7" id="KW-0679">Respiratory chain</keyword>
<dbReference type="PANTHER" id="PTHR10422">
    <property type="entry name" value="CYTOCHROME C OXIDASE SUBUNIT 1"/>
    <property type="match status" value="1"/>
</dbReference>
<dbReference type="PANTHER" id="PTHR10422:SF40">
    <property type="entry name" value="CYTOCHROME C OXIDASE SUBUNIT I"/>
    <property type="match status" value="1"/>
</dbReference>
<feature type="transmembrane region" description="Helical" evidence="8">
    <location>
        <begin position="372"/>
        <end position="392"/>
    </location>
</feature>